<dbReference type="OrthoDB" id="63265at2759"/>
<proteinExistence type="predicted"/>
<dbReference type="AlphaFoldDB" id="A0A485K319"/>
<dbReference type="SMART" id="SM00256">
    <property type="entry name" value="FBOX"/>
    <property type="match status" value="1"/>
</dbReference>
<feature type="domain" description="F-box" evidence="1">
    <location>
        <begin position="39"/>
        <end position="85"/>
    </location>
</feature>
<reference evidence="2" key="2">
    <citation type="submission" date="2019-06" db="EMBL/GenBank/DDBJ databases">
        <title>Genomics analysis of Aphanomyces spp. identifies a new class of oomycete effector associated with host adaptation.</title>
        <authorList>
            <person name="Gaulin E."/>
        </authorList>
    </citation>
    <scope>NUCLEOTIDE SEQUENCE</scope>
    <source>
        <strain evidence="2">CBS 578.67</strain>
    </source>
</reference>
<reference evidence="3 4" key="1">
    <citation type="submission" date="2019-03" db="EMBL/GenBank/DDBJ databases">
        <authorList>
            <person name="Gaulin E."/>
            <person name="Dumas B."/>
        </authorList>
    </citation>
    <scope>NUCLEOTIDE SEQUENCE [LARGE SCALE GENOMIC DNA]</scope>
    <source>
        <strain evidence="3">CBS 568.67</strain>
    </source>
</reference>
<dbReference type="InterPro" id="IPR036047">
    <property type="entry name" value="F-box-like_dom_sf"/>
</dbReference>
<dbReference type="Pfam" id="PF12937">
    <property type="entry name" value="F-box-like"/>
    <property type="match status" value="1"/>
</dbReference>
<evidence type="ECO:0000313" key="4">
    <source>
        <dbReference type="Proteomes" id="UP000332933"/>
    </source>
</evidence>
<dbReference type="PROSITE" id="PS50181">
    <property type="entry name" value="FBOX"/>
    <property type="match status" value="1"/>
</dbReference>
<dbReference type="Gene3D" id="1.20.1280.50">
    <property type="match status" value="1"/>
</dbReference>
<dbReference type="SUPFAM" id="SSF81383">
    <property type="entry name" value="F-box domain"/>
    <property type="match status" value="1"/>
</dbReference>
<keyword evidence="4" id="KW-1185">Reference proteome</keyword>
<sequence length="344" mass="38974">MNMTLQTQMTLTTRSTDRFDAAAAKHPRERARLGSEDDVAHLVHMSEELILHVFSYLTPASILKTRQLSKAWAVVSTMDCIWQPFCQQRWRLPPRLMKLTRHGVHSYLGLYRHLQGAAQSPLGTYTTHDKLTWGHSRHHGVETWLTLGHRSDCKLVRVGPTPYIHLRVIVQNLASSVVLLDPCQIRVHFKNGPIVAVASDAMMLPAMRPRVVAWNGAATAETLSCSLSFLDFAVVSVYVPCDDACEFEADFLERAASVWIPMKRRRGDAHGNKDSCADLSRCRCMLIPDHHHHFGQHVPVVDESVVWSRYTQLGRGFMVLTCKDKLKSPDGHHLPPRYLIDHRA</sequence>
<accession>A0A485K319</accession>
<gene>
    <name evidence="3" type="primary">Aste57867_123</name>
    <name evidence="2" type="ORF">As57867_000123</name>
    <name evidence="3" type="ORF">ASTE57867_123</name>
</gene>
<dbReference type="EMBL" id="VJMH01000004">
    <property type="protein sequence ID" value="KAF0720698.1"/>
    <property type="molecule type" value="Genomic_DNA"/>
</dbReference>
<dbReference type="EMBL" id="CAADRA010000004">
    <property type="protein sequence ID" value="VFT77349.1"/>
    <property type="molecule type" value="Genomic_DNA"/>
</dbReference>
<evidence type="ECO:0000313" key="3">
    <source>
        <dbReference type="EMBL" id="VFT77349.1"/>
    </source>
</evidence>
<protein>
    <submittedName>
        <fullName evidence="3">Aste57867_123 protein</fullName>
    </submittedName>
</protein>
<dbReference type="Proteomes" id="UP000332933">
    <property type="component" value="Unassembled WGS sequence"/>
</dbReference>
<organism evidence="3 4">
    <name type="scientific">Aphanomyces stellatus</name>
    <dbReference type="NCBI Taxonomy" id="120398"/>
    <lineage>
        <taxon>Eukaryota</taxon>
        <taxon>Sar</taxon>
        <taxon>Stramenopiles</taxon>
        <taxon>Oomycota</taxon>
        <taxon>Saprolegniomycetes</taxon>
        <taxon>Saprolegniales</taxon>
        <taxon>Verrucalvaceae</taxon>
        <taxon>Aphanomyces</taxon>
    </lineage>
</organism>
<evidence type="ECO:0000259" key="1">
    <source>
        <dbReference type="PROSITE" id="PS50181"/>
    </source>
</evidence>
<dbReference type="InterPro" id="IPR001810">
    <property type="entry name" value="F-box_dom"/>
</dbReference>
<evidence type="ECO:0000313" key="2">
    <source>
        <dbReference type="EMBL" id="KAF0720698.1"/>
    </source>
</evidence>
<name>A0A485K319_9STRA</name>